<comment type="similarity">
    <text evidence="3">Belongs to the peptidase C48 family.</text>
</comment>
<feature type="region of interest" description="Disordered" evidence="17">
    <location>
        <begin position="24"/>
        <end position="71"/>
    </location>
</feature>
<keyword evidence="8" id="KW-0378">Hydrolase</keyword>
<keyword evidence="11" id="KW-0539">Nucleus</keyword>
<dbReference type="FunFam" id="3.40.395.10:FF:000027">
    <property type="entry name" value="SUMO-specific peptidase 6"/>
    <property type="match status" value="1"/>
</dbReference>
<keyword evidence="4" id="KW-1017">Isopeptide bond</keyword>
<proteinExistence type="inferred from homology"/>
<dbReference type="PROSITE" id="PS50600">
    <property type="entry name" value="ULP_PROTEASE"/>
    <property type="match status" value="1"/>
</dbReference>
<accession>A0A8K1LSS0</accession>
<keyword evidence="9" id="KW-0788">Thiol protease</keyword>
<dbReference type="SUPFAM" id="SSF54001">
    <property type="entry name" value="Cysteine proteinases"/>
    <property type="match status" value="1"/>
</dbReference>
<dbReference type="InterPro" id="IPR038765">
    <property type="entry name" value="Papain-like_cys_pep_sf"/>
</dbReference>
<keyword evidence="7" id="KW-0833">Ubl conjugation pathway</keyword>
<feature type="region of interest" description="Disordered" evidence="17">
    <location>
        <begin position="171"/>
        <end position="197"/>
    </location>
</feature>
<sequence length="1134" mass="127251">MAGGGGGGGCRDSLFLEALDRSQSKRDGGFKSNWSFDHAEESEGDAEKDEANLLSLDDSDGPFNPNEEKKSIRCRPGALGTSGEAIKAYARRGKAGGFKLFKGNAIGLNMMGNSKKLSENAQNISAPVSVVQGRRFHHAHAQTTVVKTAAQRKEYPPQLQKVEADPIRLPRSQGVDSVMENTDDSEPESDIKRKVRQKGHCNSYQSDLSLSSATKKCLTQSKLLEQIDYSTECPNCGRANENQTKCRHCESASLKDLQRVSRQTVTLSDSVGPLSRTSIHQNSAGQKSSGTGFSTKKFYSYAVGKGPADILLSNEVVGHSMLRQNGKVGLITGTKNPKITGSLRQRSTRPSELNDPIVLSSDDDEDENSGSTRSMESISPRPADSARSSPAPSTGKVEAALKENSCGIEQRIGSITTDTEIAVTLPRKARMKDQFGNIVSNTPIKRRKVISQEMVTETVPLNYPNSCESVILNCRSIRIGMLRRMVVEPVIFCLDYIKIRLESQEESDIREINLKTSELTKCEWCSVRKLPVVFLQTVPSTFSSLRDQLNMSKDNVWYECKGDSPEEQYIILIFETGLDPHANSIFEKIIMDIGIRNNISDFFVKISFEEANARLVAFTKCLEENSKGSPSHRENKIKNVASEPKMQQRNKQLPFFDDDEEIGEPHTVFIGPIEKLIVYPPSPAKGGISVTNEDLHCLNEGEFLNDVIIDFYLKYLVLEKLKKEDADRIHVFSSFFYKRLNQRERRNIHETSNLSIQQKRHGRVKTWTRHVDIFEKDFIFVPLNEAAHWFLAVICFPGLEKPKYEPNPHYHENAAMPMKSSSSDGESSTPSPLPNELDAQNSPSKSAAKKTFTKKYNTALIDPNTETEDSESSCCRRSPCRGKSAFKKLNQIDSDVEEPNTVESACHKLDHRTLDENGIQGEFTAASQSMDGLHKIRLNYSEDSADGNKLNEDELIDFSEDQDNQEDSSDDGGLVDDNCNSEMGQWYLKPTICKQPCILLMDSLRGPSRSNVVKTLREYLEVEWEVRKGSKRSFSKDVMKGSNPKVPQQNNFSDCGVYILQYVESFFENPILSFELPMNLTDWFPRPRMKTKREEIRKIILTLQEQQNKDKKGQKDPNSILQEKTEQLTNNSSD</sequence>
<dbReference type="OrthoDB" id="442460at2759"/>
<evidence type="ECO:0000256" key="10">
    <source>
        <dbReference type="ARBA" id="ARBA00022843"/>
    </source>
</evidence>
<evidence type="ECO:0000256" key="11">
    <source>
        <dbReference type="ARBA" id="ARBA00023242"/>
    </source>
</evidence>
<evidence type="ECO:0000313" key="19">
    <source>
        <dbReference type="EMBL" id="TRZ24737.1"/>
    </source>
</evidence>
<dbReference type="GO" id="GO:0070139">
    <property type="term" value="F:SUMO-specific endopeptidase activity"/>
    <property type="evidence" value="ECO:0007669"/>
    <property type="project" value="TreeGrafter"/>
</dbReference>
<dbReference type="PANTHER" id="PTHR46896:SF1">
    <property type="entry name" value="SENTRIN-SPECIFIC PROTEASE 6"/>
    <property type="match status" value="1"/>
</dbReference>
<evidence type="ECO:0000313" key="20">
    <source>
        <dbReference type="Proteomes" id="UP000796761"/>
    </source>
</evidence>
<evidence type="ECO:0000256" key="1">
    <source>
        <dbReference type="ARBA" id="ARBA00004123"/>
    </source>
</evidence>
<dbReference type="GO" id="GO:0016926">
    <property type="term" value="P:protein desumoylation"/>
    <property type="evidence" value="ECO:0007669"/>
    <property type="project" value="TreeGrafter"/>
</dbReference>
<dbReference type="GO" id="GO:0005829">
    <property type="term" value="C:cytosol"/>
    <property type="evidence" value="ECO:0007669"/>
    <property type="project" value="UniProtKB-ARBA"/>
</dbReference>
<evidence type="ECO:0000256" key="3">
    <source>
        <dbReference type="ARBA" id="ARBA00005234"/>
    </source>
</evidence>
<evidence type="ECO:0000256" key="8">
    <source>
        <dbReference type="ARBA" id="ARBA00022801"/>
    </source>
</evidence>
<organism evidence="19 20">
    <name type="scientific">Zosterops borbonicus</name>
    <dbReference type="NCBI Taxonomy" id="364589"/>
    <lineage>
        <taxon>Eukaryota</taxon>
        <taxon>Metazoa</taxon>
        <taxon>Chordata</taxon>
        <taxon>Craniata</taxon>
        <taxon>Vertebrata</taxon>
        <taxon>Euteleostomi</taxon>
        <taxon>Archelosauria</taxon>
        <taxon>Archosauria</taxon>
        <taxon>Dinosauria</taxon>
        <taxon>Saurischia</taxon>
        <taxon>Theropoda</taxon>
        <taxon>Coelurosauria</taxon>
        <taxon>Aves</taxon>
        <taxon>Neognathae</taxon>
        <taxon>Neoaves</taxon>
        <taxon>Telluraves</taxon>
        <taxon>Australaves</taxon>
        <taxon>Passeriformes</taxon>
        <taxon>Sylvioidea</taxon>
        <taxon>Zosteropidae</taxon>
        <taxon>Zosterops</taxon>
    </lineage>
</organism>
<dbReference type="GO" id="GO:0005634">
    <property type="term" value="C:nucleus"/>
    <property type="evidence" value="ECO:0007669"/>
    <property type="project" value="UniProtKB-SubCell"/>
</dbReference>
<evidence type="ECO:0000259" key="18">
    <source>
        <dbReference type="PROSITE" id="PS50600"/>
    </source>
</evidence>
<feature type="compositionally biased region" description="Low complexity" evidence="17">
    <location>
        <begin position="820"/>
        <end position="830"/>
    </location>
</feature>
<evidence type="ECO:0000256" key="6">
    <source>
        <dbReference type="ARBA" id="ARBA00022670"/>
    </source>
</evidence>
<comment type="subcellular location">
    <subcellularLocation>
        <location evidence="1">Nucleus</location>
    </subcellularLocation>
</comment>
<dbReference type="AlphaFoldDB" id="A0A8K1LSS0"/>
<comment type="function">
    <text evidence="12">Protease that deconjugates SUMO1, SUMO2 and SUMO3 from targeted proteins. Processes preferentially poly-SUMO2 and poly-SUMO3 chains, but does not efficiently process SUMO1, SUMO2 and SUMO3 precursors. Deconjugates SUMO1 from RXRA, leading to transcriptional activation. Involved in chromosome alignment and spindle assembly, by regulating the kinetochore CENPH-CENPI-CENPK complex. Desumoylates PML and CENPI, protecting them from degradation by the ubiquitin ligase RNF4, which targets polysumoylated proteins for proteasomal degradation. Also desumoylates RPA1, thus preventing recruitment of RAD51 to the DNA damage foci to initiate DNA repair through homologous recombination.</text>
</comment>
<dbReference type="FunFam" id="1.10.418.20:FF:000010">
    <property type="entry name" value="sentrin-specific protease 6 isoform X2"/>
    <property type="match status" value="1"/>
</dbReference>
<dbReference type="GO" id="GO:0090234">
    <property type="term" value="P:regulation of kinetochore assembly"/>
    <property type="evidence" value="ECO:0007669"/>
    <property type="project" value="TreeGrafter"/>
</dbReference>
<keyword evidence="10" id="KW-0832">Ubl conjugation</keyword>
<dbReference type="Proteomes" id="UP000796761">
    <property type="component" value="Unassembled WGS sequence"/>
</dbReference>
<comment type="pathway">
    <text evidence="2">Protein modification; protein sumoylation.</text>
</comment>
<gene>
    <name evidence="19" type="ORF">HGM15179_002439</name>
</gene>
<feature type="region of interest" description="Disordered" evidence="17">
    <location>
        <begin position="1104"/>
        <end position="1134"/>
    </location>
</feature>
<feature type="region of interest" description="Disordered" evidence="17">
    <location>
        <begin position="328"/>
        <end position="399"/>
    </location>
</feature>
<evidence type="ECO:0000256" key="7">
    <source>
        <dbReference type="ARBA" id="ARBA00022786"/>
    </source>
</evidence>
<dbReference type="InterPro" id="IPR051947">
    <property type="entry name" value="Sentrin-specific_protease"/>
</dbReference>
<dbReference type="EMBL" id="SWJQ01000042">
    <property type="protein sequence ID" value="TRZ24737.1"/>
    <property type="molecule type" value="Genomic_DNA"/>
</dbReference>
<feature type="compositionally biased region" description="Polar residues" evidence="17">
    <location>
        <begin position="1116"/>
        <end position="1134"/>
    </location>
</feature>
<keyword evidence="6" id="KW-0645">Protease</keyword>
<evidence type="ECO:0000256" key="5">
    <source>
        <dbReference type="ARBA" id="ARBA00022553"/>
    </source>
</evidence>
<evidence type="ECO:0000256" key="13">
    <source>
        <dbReference type="ARBA" id="ARBA00062458"/>
    </source>
</evidence>
<protein>
    <recommendedName>
        <fullName evidence="14">Sentrin-specific protease 6</fullName>
    </recommendedName>
    <alternativeName>
        <fullName evidence="16">SUMO-1-specific protease 1</fullName>
    </alternativeName>
    <alternativeName>
        <fullName evidence="15">Sentrin/SUMO-specific protease SENP6</fullName>
    </alternativeName>
</protein>
<keyword evidence="5" id="KW-0597">Phosphoprotein</keyword>
<dbReference type="GO" id="GO:0090169">
    <property type="term" value="P:regulation of spindle assembly"/>
    <property type="evidence" value="ECO:0007669"/>
    <property type="project" value="TreeGrafter"/>
</dbReference>
<evidence type="ECO:0000256" key="4">
    <source>
        <dbReference type="ARBA" id="ARBA00022499"/>
    </source>
</evidence>
<feature type="domain" description="Ubiquitin-like protease family profile" evidence="18">
    <location>
        <begin position="688"/>
        <end position="1066"/>
    </location>
</feature>
<name>A0A8K1LSS0_9PASS</name>
<keyword evidence="20" id="KW-1185">Reference proteome</keyword>
<dbReference type="FunFam" id="1.10.418.20:FF:000005">
    <property type="entry name" value="sentrin-specific protease 6 isoform X2"/>
    <property type="match status" value="1"/>
</dbReference>
<evidence type="ECO:0000256" key="15">
    <source>
        <dbReference type="ARBA" id="ARBA00077364"/>
    </source>
</evidence>
<dbReference type="PANTHER" id="PTHR46896">
    <property type="entry name" value="SENTRIN-SPECIFIC PROTEASE"/>
    <property type="match status" value="1"/>
</dbReference>
<feature type="region of interest" description="Disordered" evidence="17">
    <location>
        <begin position="267"/>
        <end position="290"/>
    </location>
</feature>
<evidence type="ECO:0000256" key="14">
    <source>
        <dbReference type="ARBA" id="ARBA00073899"/>
    </source>
</evidence>
<comment type="caution">
    <text evidence="19">The sequence shown here is derived from an EMBL/GenBank/DDBJ whole genome shotgun (WGS) entry which is preliminary data.</text>
</comment>
<dbReference type="GO" id="GO:0006508">
    <property type="term" value="P:proteolysis"/>
    <property type="evidence" value="ECO:0007669"/>
    <property type="project" value="UniProtKB-KW"/>
</dbReference>
<dbReference type="Gene3D" id="3.40.395.10">
    <property type="entry name" value="Adenoviral Proteinase, Chain A"/>
    <property type="match status" value="1"/>
</dbReference>
<feature type="compositionally biased region" description="Low complexity" evidence="17">
    <location>
        <begin position="377"/>
        <end position="393"/>
    </location>
</feature>
<feature type="region of interest" description="Disordered" evidence="17">
    <location>
        <begin position="807"/>
        <end position="849"/>
    </location>
</feature>
<evidence type="ECO:0000256" key="16">
    <source>
        <dbReference type="ARBA" id="ARBA00079020"/>
    </source>
</evidence>
<feature type="compositionally biased region" description="Polar residues" evidence="17">
    <location>
        <begin position="333"/>
        <end position="351"/>
    </location>
</feature>
<dbReference type="Pfam" id="PF02902">
    <property type="entry name" value="Peptidase_C48"/>
    <property type="match status" value="2"/>
</dbReference>
<reference evidence="19" key="1">
    <citation type="submission" date="2019-04" db="EMBL/GenBank/DDBJ databases">
        <title>Genome assembly of Zosterops borbonicus 15179.</title>
        <authorList>
            <person name="Leroy T."/>
            <person name="Anselmetti Y."/>
            <person name="Tilak M.-K."/>
            <person name="Nabholz B."/>
        </authorList>
    </citation>
    <scope>NUCLEOTIDE SEQUENCE</scope>
    <source>
        <strain evidence="19">HGM_15179</strain>
        <tissue evidence="19">Muscle</tissue>
    </source>
</reference>
<comment type="subunit">
    <text evidence="13">Interacts with RXRA. Forms a complex with KAT5-TIP60 and UBE2I in response to UV irradiation. Interacts with RPA1 to maintain it in hyposumoylated state during S phase preventing DNA repair initiation.</text>
</comment>
<evidence type="ECO:0000256" key="2">
    <source>
        <dbReference type="ARBA" id="ARBA00004718"/>
    </source>
</evidence>
<dbReference type="Gene3D" id="1.10.418.20">
    <property type="match status" value="1"/>
</dbReference>
<evidence type="ECO:0000256" key="9">
    <source>
        <dbReference type="ARBA" id="ARBA00022807"/>
    </source>
</evidence>
<evidence type="ECO:0000256" key="12">
    <source>
        <dbReference type="ARBA" id="ARBA00058874"/>
    </source>
</evidence>
<evidence type="ECO:0000256" key="17">
    <source>
        <dbReference type="SAM" id="MobiDB-lite"/>
    </source>
</evidence>
<dbReference type="InterPro" id="IPR003653">
    <property type="entry name" value="Peptidase_C48_C"/>
</dbReference>